<dbReference type="InterPro" id="IPR018490">
    <property type="entry name" value="cNMP-bd_dom_sf"/>
</dbReference>
<reference evidence="23 24" key="1">
    <citation type="submission" date="2018-11" db="EMBL/GenBank/DDBJ databases">
        <title>Genome squencing of methanotrophic bacteria isolated from alkaline groundwater in Korea.</title>
        <authorList>
            <person name="Nguyen L.N."/>
        </authorList>
    </citation>
    <scope>NUCLEOTIDE SEQUENCE [LARGE SCALE GENOMIC DNA]</scope>
    <source>
        <strain evidence="23 24">GW6</strain>
    </source>
</reference>
<feature type="domain" description="Cyclic nucleotide-binding" evidence="22">
    <location>
        <begin position="271"/>
        <end position="374"/>
    </location>
</feature>
<dbReference type="CDD" id="cd00038">
    <property type="entry name" value="CAP_ED"/>
    <property type="match status" value="1"/>
</dbReference>
<dbReference type="PROSITE" id="PS00888">
    <property type="entry name" value="CNMP_BINDING_1"/>
    <property type="match status" value="1"/>
</dbReference>
<accession>A0A3G8M5P6</accession>
<evidence type="ECO:0000256" key="8">
    <source>
        <dbReference type="ARBA" id="ARBA00022741"/>
    </source>
</evidence>
<keyword evidence="14 21" id="KW-0472">Membrane</keyword>
<organism evidence="23 24">
    <name type="scientific">Methylocystis rosea</name>
    <dbReference type="NCBI Taxonomy" id="173366"/>
    <lineage>
        <taxon>Bacteria</taxon>
        <taxon>Pseudomonadati</taxon>
        <taxon>Pseudomonadota</taxon>
        <taxon>Alphaproteobacteria</taxon>
        <taxon>Hyphomicrobiales</taxon>
        <taxon>Methylocystaceae</taxon>
        <taxon>Methylocystis</taxon>
    </lineage>
</organism>
<keyword evidence="12 21" id="KW-1133">Transmembrane helix</keyword>
<comment type="subunit">
    <text evidence="2">Homotetramer.</text>
</comment>
<name>A0A3G8M5P6_9HYPH</name>
<keyword evidence="4" id="KW-1003">Cell membrane</keyword>
<evidence type="ECO:0000256" key="21">
    <source>
        <dbReference type="SAM" id="Phobius"/>
    </source>
</evidence>
<dbReference type="InterPro" id="IPR028325">
    <property type="entry name" value="VG_K_chnl"/>
</dbReference>
<dbReference type="KEGG" id="mros:EHO51_10835"/>
<gene>
    <name evidence="23" type="ORF">EHO51_10835</name>
</gene>
<evidence type="ECO:0000256" key="9">
    <source>
        <dbReference type="ARBA" id="ARBA00022826"/>
    </source>
</evidence>
<evidence type="ECO:0000256" key="1">
    <source>
        <dbReference type="ARBA" id="ARBA00004651"/>
    </source>
</evidence>
<feature type="transmembrane region" description="Helical" evidence="21">
    <location>
        <begin position="226"/>
        <end position="250"/>
    </location>
</feature>
<dbReference type="GO" id="GO:0005249">
    <property type="term" value="F:voltage-gated potassium channel activity"/>
    <property type="evidence" value="ECO:0007669"/>
    <property type="project" value="InterPro"/>
</dbReference>
<dbReference type="InterPro" id="IPR014710">
    <property type="entry name" value="RmlC-like_jellyroll"/>
</dbReference>
<dbReference type="PROSITE" id="PS00889">
    <property type="entry name" value="CNMP_BINDING_2"/>
    <property type="match status" value="1"/>
</dbReference>
<evidence type="ECO:0000256" key="20">
    <source>
        <dbReference type="SAM" id="MobiDB-lite"/>
    </source>
</evidence>
<dbReference type="Gene3D" id="1.20.120.350">
    <property type="entry name" value="Voltage-gated potassium channels. Chain C"/>
    <property type="match status" value="1"/>
</dbReference>
<dbReference type="SMART" id="SM00100">
    <property type="entry name" value="cNMP"/>
    <property type="match status" value="1"/>
</dbReference>
<dbReference type="InterPro" id="IPR005821">
    <property type="entry name" value="Ion_trans_dom"/>
</dbReference>
<dbReference type="SUPFAM" id="SSF51206">
    <property type="entry name" value="cAMP-binding domain-like"/>
    <property type="match status" value="1"/>
</dbReference>
<dbReference type="Pfam" id="PF00027">
    <property type="entry name" value="cNMP_binding"/>
    <property type="match status" value="1"/>
</dbReference>
<dbReference type="Gene3D" id="1.10.287.70">
    <property type="match status" value="1"/>
</dbReference>
<dbReference type="InterPro" id="IPR018488">
    <property type="entry name" value="cNMP-bd_CS"/>
</dbReference>
<keyword evidence="11" id="KW-0630">Potassium</keyword>
<keyword evidence="13" id="KW-0406">Ion transport</keyword>
<dbReference type="Pfam" id="PF00520">
    <property type="entry name" value="Ion_trans"/>
    <property type="match status" value="1"/>
</dbReference>
<keyword evidence="10" id="KW-0851">Voltage-gated channel</keyword>
<evidence type="ECO:0000313" key="24">
    <source>
        <dbReference type="Proteomes" id="UP000273982"/>
    </source>
</evidence>
<keyword evidence="16" id="KW-1071">Ligand-gated ion channel</keyword>
<keyword evidence="17" id="KW-0407">Ion channel</keyword>
<keyword evidence="3" id="KW-0813">Transport</keyword>
<evidence type="ECO:0000256" key="17">
    <source>
        <dbReference type="ARBA" id="ARBA00023303"/>
    </source>
</evidence>
<feature type="region of interest" description="Disordered" evidence="20">
    <location>
        <begin position="385"/>
        <end position="413"/>
    </location>
</feature>
<comment type="similarity">
    <text evidence="19">Belongs to the potassium channel family.</text>
</comment>
<keyword evidence="5" id="KW-0633">Potassium transport</keyword>
<evidence type="ECO:0000256" key="3">
    <source>
        <dbReference type="ARBA" id="ARBA00022448"/>
    </source>
</evidence>
<evidence type="ECO:0000256" key="12">
    <source>
        <dbReference type="ARBA" id="ARBA00022989"/>
    </source>
</evidence>
<protein>
    <submittedName>
        <fullName evidence="23">Cyclic nucleotide-binding protein</fullName>
    </submittedName>
</protein>
<evidence type="ECO:0000256" key="5">
    <source>
        <dbReference type="ARBA" id="ARBA00022538"/>
    </source>
</evidence>
<evidence type="ECO:0000256" key="7">
    <source>
        <dbReference type="ARBA" id="ARBA00022692"/>
    </source>
</evidence>
<dbReference type="InterPro" id="IPR000595">
    <property type="entry name" value="cNMP-bd_dom"/>
</dbReference>
<dbReference type="PROSITE" id="PS50042">
    <property type="entry name" value="CNMP_BINDING_3"/>
    <property type="match status" value="1"/>
</dbReference>
<dbReference type="AlphaFoldDB" id="A0A3G8M5P6"/>
<sequence>MNEPDRRRGLALLRRRVHVVLDGGSHDRFARVVHRGLIGLVLLSVVSVIFESVPEYSDSYADVFDLIEYVAVAAFTLEYVLRVWCAPEHALYARRSPTAARLAFIGSGWALIDLAAFLPFYLSFYFSADLRVFLMLRLLRFFKFARYSPGIRTLLAVIEAERKALLAWLIILFGAVLFFSTAMHIAEHEAQPEKFGTIPDAMWWAIETVTTVGYGEVIPLTLAGKLIASFAMVTGFLLLGLPVGILATAFAEEIHRREFVVTWTMVASVPLFRGLDAAGIAEIMRYLRAQSIPRGAMIVRKGDPAHSMYFIAEGEVEVELAHENVKLGEGQFFGEIAVLHKTSRTADVRATAPTKLLILDAYDLQTLTKRNPEIGEAIREIAQSRSELAPAERHGDMIEAELEEPASEDVNEI</sequence>
<dbReference type="InterPro" id="IPR027359">
    <property type="entry name" value="Volt_channel_dom_sf"/>
</dbReference>
<feature type="transmembrane region" description="Helical" evidence="21">
    <location>
        <begin position="36"/>
        <end position="54"/>
    </location>
</feature>
<dbReference type="Proteomes" id="UP000273982">
    <property type="component" value="Chromosome"/>
</dbReference>
<evidence type="ECO:0000256" key="19">
    <source>
        <dbReference type="ARBA" id="ARBA00060926"/>
    </source>
</evidence>
<keyword evidence="6" id="KW-0116">cAMP-binding</keyword>
<dbReference type="PRINTS" id="PR00169">
    <property type="entry name" value="KCHANNEL"/>
</dbReference>
<keyword evidence="7 21" id="KW-0812">Transmembrane</keyword>
<proteinExistence type="inferred from homology"/>
<dbReference type="SUPFAM" id="SSF81324">
    <property type="entry name" value="Voltage-gated potassium channels"/>
    <property type="match status" value="1"/>
</dbReference>
<evidence type="ECO:0000313" key="23">
    <source>
        <dbReference type="EMBL" id="AZG77191.1"/>
    </source>
</evidence>
<comment type="function">
    <text evidence="18">Cyclic nucleotide-regulated potassium channel activated by cAMP.</text>
</comment>
<evidence type="ECO:0000256" key="6">
    <source>
        <dbReference type="ARBA" id="ARBA00022566"/>
    </source>
</evidence>
<evidence type="ECO:0000256" key="11">
    <source>
        <dbReference type="ARBA" id="ARBA00022958"/>
    </source>
</evidence>
<keyword evidence="8" id="KW-0547">Nucleotide-binding</keyword>
<evidence type="ECO:0000256" key="13">
    <source>
        <dbReference type="ARBA" id="ARBA00023065"/>
    </source>
</evidence>
<evidence type="ECO:0000256" key="14">
    <source>
        <dbReference type="ARBA" id="ARBA00023136"/>
    </source>
</evidence>
<feature type="transmembrane region" description="Helical" evidence="21">
    <location>
        <begin position="164"/>
        <end position="186"/>
    </location>
</feature>
<dbReference type="PANTHER" id="PTHR11537">
    <property type="entry name" value="VOLTAGE-GATED POTASSIUM CHANNEL"/>
    <property type="match status" value="1"/>
</dbReference>
<evidence type="ECO:0000256" key="2">
    <source>
        <dbReference type="ARBA" id="ARBA00011881"/>
    </source>
</evidence>
<evidence type="ECO:0000259" key="22">
    <source>
        <dbReference type="PROSITE" id="PS50042"/>
    </source>
</evidence>
<dbReference type="FunFam" id="1.10.287.70:FF:000181">
    <property type="entry name" value="Cyclic nucleotide-gated potassium channel mll3241"/>
    <property type="match status" value="1"/>
</dbReference>
<keyword evidence="9" id="KW-0631">Potassium channel</keyword>
<evidence type="ECO:0000256" key="18">
    <source>
        <dbReference type="ARBA" id="ARBA00058429"/>
    </source>
</evidence>
<evidence type="ECO:0000256" key="4">
    <source>
        <dbReference type="ARBA" id="ARBA00022475"/>
    </source>
</evidence>
<dbReference type="PANTHER" id="PTHR11537:SF254">
    <property type="entry name" value="POTASSIUM VOLTAGE-GATED CHANNEL PROTEIN SHAB"/>
    <property type="match status" value="1"/>
</dbReference>
<dbReference type="RefSeq" id="WP_124738913.1">
    <property type="nucleotide sequence ID" value="NZ_CP034086.1"/>
</dbReference>
<dbReference type="GO" id="GO:0001508">
    <property type="term" value="P:action potential"/>
    <property type="evidence" value="ECO:0007669"/>
    <property type="project" value="TreeGrafter"/>
</dbReference>
<comment type="subcellular location">
    <subcellularLocation>
        <location evidence="1">Cell membrane</location>
        <topology evidence="1">Multi-pass membrane protein</topology>
    </subcellularLocation>
</comment>
<dbReference type="EMBL" id="CP034086">
    <property type="protein sequence ID" value="AZG77191.1"/>
    <property type="molecule type" value="Genomic_DNA"/>
</dbReference>
<dbReference type="GO" id="GO:0030552">
    <property type="term" value="F:cAMP binding"/>
    <property type="evidence" value="ECO:0007669"/>
    <property type="project" value="UniProtKB-KW"/>
</dbReference>
<dbReference type="GO" id="GO:0008076">
    <property type="term" value="C:voltage-gated potassium channel complex"/>
    <property type="evidence" value="ECO:0007669"/>
    <property type="project" value="InterPro"/>
</dbReference>
<feature type="compositionally biased region" description="Acidic residues" evidence="20">
    <location>
        <begin position="398"/>
        <end position="413"/>
    </location>
</feature>
<evidence type="ECO:0000256" key="10">
    <source>
        <dbReference type="ARBA" id="ARBA00022882"/>
    </source>
</evidence>
<feature type="transmembrane region" description="Helical" evidence="21">
    <location>
        <begin position="98"/>
        <end position="118"/>
    </location>
</feature>
<evidence type="ECO:0000256" key="15">
    <source>
        <dbReference type="ARBA" id="ARBA00023149"/>
    </source>
</evidence>
<keyword evidence="15" id="KW-0114">cAMP</keyword>
<dbReference type="Gene3D" id="2.60.120.10">
    <property type="entry name" value="Jelly Rolls"/>
    <property type="match status" value="1"/>
</dbReference>
<evidence type="ECO:0000256" key="16">
    <source>
        <dbReference type="ARBA" id="ARBA00023286"/>
    </source>
</evidence>